<feature type="transmembrane region" description="Helical" evidence="1">
    <location>
        <begin position="109"/>
        <end position="126"/>
    </location>
</feature>
<evidence type="ECO:0000313" key="3">
    <source>
        <dbReference type="Proteomes" id="UP000264071"/>
    </source>
</evidence>
<evidence type="ECO:0000256" key="1">
    <source>
        <dbReference type="SAM" id="Phobius"/>
    </source>
</evidence>
<keyword evidence="1" id="KW-1133">Transmembrane helix</keyword>
<reference evidence="2 3" key="1">
    <citation type="journal article" date="2018" name="Nat. Biotechnol.">
        <title>A standardized bacterial taxonomy based on genome phylogeny substantially revises the tree of life.</title>
        <authorList>
            <person name="Parks D.H."/>
            <person name="Chuvochina M."/>
            <person name="Waite D.W."/>
            <person name="Rinke C."/>
            <person name="Skarshewski A."/>
            <person name="Chaumeil P.A."/>
            <person name="Hugenholtz P."/>
        </authorList>
    </citation>
    <scope>NUCLEOTIDE SEQUENCE [LARGE SCALE GENOMIC DNA]</scope>
    <source>
        <strain evidence="2">UBA8844</strain>
    </source>
</reference>
<keyword evidence="1" id="KW-0472">Membrane</keyword>
<keyword evidence="1" id="KW-0812">Transmembrane</keyword>
<dbReference type="EMBL" id="DPIY01000006">
    <property type="protein sequence ID" value="HCT56833.1"/>
    <property type="molecule type" value="Genomic_DNA"/>
</dbReference>
<proteinExistence type="predicted"/>
<dbReference type="Proteomes" id="UP000264071">
    <property type="component" value="Unassembled WGS sequence"/>
</dbReference>
<dbReference type="AlphaFoldDB" id="A0A3D4V6R7"/>
<protein>
    <submittedName>
        <fullName evidence="2">Paraquat-inducible protein A</fullName>
    </submittedName>
</protein>
<name>A0A3D4V6R7_9BACT</name>
<comment type="caution">
    <text evidence="2">The sequence shown here is derived from an EMBL/GenBank/DDBJ whole genome shotgun (WGS) entry which is preliminary data.</text>
</comment>
<organism evidence="2 3">
    <name type="scientific">Gemmatimonas aurantiaca</name>
    <dbReference type="NCBI Taxonomy" id="173480"/>
    <lineage>
        <taxon>Bacteria</taxon>
        <taxon>Pseudomonadati</taxon>
        <taxon>Gemmatimonadota</taxon>
        <taxon>Gemmatimonadia</taxon>
        <taxon>Gemmatimonadales</taxon>
        <taxon>Gemmatimonadaceae</taxon>
        <taxon>Gemmatimonas</taxon>
    </lineage>
</organism>
<dbReference type="Pfam" id="PF04403">
    <property type="entry name" value="PqiA"/>
    <property type="match status" value="1"/>
</dbReference>
<dbReference type="OMA" id="RGMLNMV"/>
<feature type="transmembrane region" description="Helical" evidence="1">
    <location>
        <begin position="132"/>
        <end position="154"/>
    </location>
</feature>
<evidence type="ECO:0000313" key="2">
    <source>
        <dbReference type="EMBL" id="HCT56833.1"/>
    </source>
</evidence>
<accession>A0A3D4V6R7</accession>
<feature type="transmembrane region" description="Helical" evidence="1">
    <location>
        <begin position="64"/>
        <end position="88"/>
    </location>
</feature>
<sequence length="168" mass="18137">MTNRNRLALLLSVISLALLWPGLVEPVLTIKATMDLFGVTRELTNETRSVVGAIRSLHDTGNDFVAGLILLFSVLVPLTKAALLVPILALRGSPWSYRLFVFVRAISKWSMADVFAVGMLIALLVAKGTANLSAIAGVGFYYFAAYCLVSNAAFQLLQIERVPASPQA</sequence>
<gene>
    <name evidence="2" type="ORF">DGD08_06425</name>
</gene>
<dbReference type="InterPro" id="IPR007498">
    <property type="entry name" value="PqiA-like"/>
</dbReference>